<name>A0A813SJP0_9BILA</name>
<dbReference type="PROSITE" id="PS00636">
    <property type="entry name" value="DNAJ_1"/>
    <property type="match status" value="1"/>
</dbReference>
<gene>
    <name evidence="3" type="ORF">GPM918_LOCUS3360</name>
    <name evidence="4" type="ORF">OVA965_LOCUS7200</name>
    <name evidence="5" type="ORF">SRO942_LOCUS3360</name>
    <name evidence="6" type="ORF">TMI583_LOCUS7196</name>
</gene>
<dbReference type="CDD" id="cd06257">
    <property type="entry name" value="DnaJ"/>
    <property type="match status" value="1"/>
</dbReference>
<evidence type="ECO:0000256" key="1">
    <source>
        <dbReference type="SAM" id="MobiDB-lite"/>
    </source>
</evidence>
<dbReference type="EMBL" id="CAJOBC010000411">
    <property type="protein sequence ID" value="CAF3582801.1"/>
    <property type="molecule type" value="Genomic_DNA"/>
</dbReference>
<evidence type="ECO:0000313" key="3">
    <source>
        <dbReference type="EMBL" id="CAF0798000.1"/>
    </source>
</evidence>
<dbReference type="InterPro" id="IPR001623">
    <property type="entry name" value="DnaJ_domain"/>
</dbReference>
<feature type="region of interest" description="Disordered" evidence="1">
    <location>
        <begin position="173"/>
        <end position="214"/>
    </location>
</feature>
<reference evidence="3" key="1">
    <citation type="submission" date="2021-02" db="EMBL/GenBank/DDBJ databases">
        <authorList>
            <person name="Nowell W R."/>
        </authorList>
    </citation>
    <scope>NUCLEOTIDE SEQUENCE</scope>
</reference>
<proteinExistence type="predicted"/>
<dbReference type="EMBL" id="CAJNOK010002260">
    <property type="protein sequence ID" value="CAF0852121.1"/>
    <property type="molecule type" value="Genomic_DNA"/>
</dbReference>
<dbReference type="SMART" id="SM00271">
    <property type="entry name" value="DnaJ"/>
    <property type="match status" value="1"/>
</dbReference>
<dbReference type="OrthoDB" id="552049at2759"/>
<evidence type="ECO:0000313" key="7">
    <source>
        <dbReference type="Proteomes" id="UP000663829"/>
    </source>
</evidence>
<dbReference type="EMBL" id="CAJNOQ010000411">
    <property type="protein sequence ID" value="CAF0798000.1"/>
    <property type="molecule type" value="Genomic_DNA"/>
</dbReference>
<protein>
    <recommendedName>
        <fullName evidence="2">J domain-containing protein</fullName>
    </recommendedName>
</protein>
<keyword evidence="7" id="KW-1185">Reference proteome</keyword>
<dbReference type="Proteomes" id="UP000677228">
    <property type="component" value="Unassembled WGS sequence"/>
</dbReference>
<accession>A0A813SJP0</accession>
<evidence type="ECO:0000313" key="6">
    <source>
        <dbReference type="EMBL" id="CAF3637322.1"/>
    </source>
</evidence>
<dbReference type="Gene3D" id="1.10.287.110">
    <property type="entry name" value="DnaJ domain"/>
    <property type="match status" value="1"/>
</dbReference>
<dbReference type="GO" id="GO:0030544">
    <property type="term" value="F:Hsp70 protein binding"/>
    <property type="evidence" value="ECO:0007669"/>
    <property type="project" value="TreeGrafter"/>
</dbReference>
<dbReference type="Proteomes" id="UP000681722">
    <property type="component" value="Unassembled WGS sequence"/>
</dbReference>
<comment type="caution">
    <text evidence="3">The sequence shown here is derived from an EMBL/GenBank/DDBJ whole genome shotgun (WGS) entry which is preliminary data.</text>
</comment>
<feature type="compositionally biased region" description="Basic residues" evidence="1">
    <location>
        <begin position="199"/>
        <end position="214"/>
    </location>
</feature>
<dbReference type="PRINTS" id="PR00625">
    <property type="entry name" value="JDOMAIN"/>
</dbReference>
<dbReference type="AlphaFoldDB" id="A0A813SJP0"/>
<dbReference type="PANTHER" id="PTHR43908:SF3">
    <property type="entry name" value="AT29763P-RELATED"/>
    <property type="match status" value="1"/>
</dbReference>
<dbReference type="InterPro" id="IPR018253">
    <property type="entry name" value="DnaJ_domain_CS"/>
</dbReference>
<dbReference type="PROSITE" id="PS50076">
    <property type="entry name" value="DNAJ_2"/>
    <property type="match status" value="1"/>
</dbReference>
<dbReference type="Proteomes" id="UP000663829">
    <property type="component" value="Unassembled WGS sequence"/>
</dbReference>
<feature type="region of interest" description="Disordered" evidence="1">
    <location>
        <begin position="62"/>
        <end position="105"/>
    </location>
</feature>
<sequence>MVAQTLDFYSVLGIKKNANDTEIKKAFYKKAREWHPDKNSQPCAEEKFKEVNKAYETLSDANKRRTYDLQQTDATSTKTSTTTKSTPTQQQQKSSNSDFQTTFTSSFHHSGEPHFTFSTTTNGNNNGRFPFHRMDDDNLFSRHSRFPYSFFDSFGTSMNDDFFFNFSDEHNTDDDEDSDDDHHNSTINSDEFDFNLRNERRKMPHQQSRRTHRNRSKWGNSWGLVFEY</sequence>
<evidence type="ECO:0000259" key="2">
    <source>
        <dbReference type="PROSITE" id="PS50076"/>
    </source>
</evidence>
<feature type="domain" description="J" evidence="2">
    <location>
        <begin position="7"/>
        <end position="71"/>
    </location>
</feature>
<dbReference type="Pfam" id="PF00226">
    <property type="entry name" value="DnaJ"/>
    <property type="match status" value="1"/>
</dbReference>
<feature type="compositionally biased region" description="Low complexity" evidence="1">
    <location>
        <begin position="70"/>
        <end position="97"/>
    </location>
</feature>
<dbReference type="InterPro" id="IPR036869">
    <property type="entry name" value="J_dom_sf"/>
</dbReference>
<organism evidence="3 7">
    <name type="scientific">Didymodactylos carnosus</name>
    <dbReference type="NCBI Taxonomy" id="1234261"/>
    <lineage>
        <taxon>Eukaryota</taxon>
        <taxon>Metazoa</taxon>
        <taxon>Spiralia</taxon>
        <taxon>Gnathifera</taxon>
        <taxon>Rotifera</taxon>
        <taxon>Eurotatoria</taxon>
        <taxon>Bdelloidea</taxon>
        <taxon>Philodinida</taxon>
        <taxon>Philodinidae</taxon>
        <taxon>Didymodactylos</taxon>
    </lineage>
</organism>
<dbReference type="InterPro" id="IPR051100">
    <property type="entry name" value="DnaJ_subfamily_B/C"/>
</dbReference>
<evidence type="ECO:0000313" key="4">
    <source>
        <dbReference type="EMBL" id="CAF0852121.1"/>
    </source>
</evidence>
<evidence type="ECO:0000313" key="5">
    <source>
        <dbReference type="EMBL" id="CAF3582801.1"/>
    </source>
</evidence>
<dbReference type="GO" id="GO:0071218">
    <property type="term" value="P:cellular response to misfolded protein"/>
    <property type="evidence" value="ECO:0007669"/>
    <property type="project" value="TreeGrafter"/>
</dbReference>
<dbReference type="Proteomes" id="UP000682733">
    <property type="component" value="Unassembled WGS sequence"/>
</dbReference>
<dbReference type="EMBL" id="CAJOBA010002260">
    <property type="protein sequence ID" value="CAF3637322.1"/>
    <property type="molecule type" value="Genomic_DNA"/>
</dbReference>
<dbReference type="SUPFAM" id="SSF46565">
    <property type="entry name" value="Chaperone J-domain"/>
    <property type="match status" value="1"/>
</dbReference>
<dbReference type="PANTHER" id="PTHR43908">
    <property type="entry name" value="AT29763P-RELATED"/>
    <property type="match status" value="1"/>
</dbReference>
<dbReference type="GO" id="GO:0005789">
    <property type="term" value="C:endoplasmic reticulum membrane"/>
    <property type="evidence" value="ECO:0007669"/>
    <property type="project" value="TreeGrafter"/>
</dbReference>